<dbReference type="RefSeq" id="WP_345518884.1">
    <property type="nucleotide sequence ID" value="NZ_BAAAXD010000050.1"/>
</dbReference>
<gene>
    <name evidence="2" type="ORF">ACFFTL_08985</name>
</gene>
<sequence>MSPDGLHTWFLDGLARNPNGPALAIHGREWTYTELHALAGRYADRLIADAGRPPRRVGILAAKSIEAYAGLLGALYVGAAYVPLGPEVPLARNVAVARSAGVDALVTDASGAEQAACLQEVVRDPRERTGDDGGEAGTGIRAEDGDGLAYVLFTSGSTGTPKGVPVSHANVGAFLRAAGRRYDFDERDRFSQIYELTFDLAVFDLFMAWSVGACVCSMTRLHALDPVRAARRNGLTVWHTTPSLVGAVQARNGLPAGGLDGLRHSIFCGEALPAATARAWHRAAPASTIHNIYGPTELTIACTAHTWDPERDPTDTGTVPIGVPHEGLDVLLLGEGGEIRQDVGELCVTGDQMFAGYLDPAADTGRFLEHDGRRWYRTGDRVRYERDVGLVHLGRTDQQVKIRGYRVELGEIESAVRRITGQDAAALLLGEPAAEIAVFVFGDTPVDLPALAKRLAGDLPGYMVPGHLWPLPKAPLNRHGKIDRGSLRAAAAQRLDRPAGE</sequence>
<dbReference type="Gene3D" id="3.30.300.30">
    <property type="match status" value="1"/>
</dbReference>
<dbReference type="PROSITE" id="PS00455">
    <property type="entry name" value="AMP_BINDING"/>
    <property type="match status" value="1"/>
</dbReference>
<reference evidence="2 3" key="1">
    <citation type="submission" date="2024-09" db="EMBL/GenBank/DDBJ databases">
        <authorList>
            <person name="Sun Q."/>
            <person name="Mori K."/>
        </authorList>
    </citation>
    <scope>NUCLEOTIDE SEQUENCE [LARGE SCALE GENOMIC DNA]</scope>
    <source>
        <strain evidence="2 3">JCM 3331</strain>
    </source>
</reference>
<accession>A0ABV5R3M9</accession>
<dbReference type="InterPro" id="IPR010071">
    <property type="entry name" value="AA_adenyl_dom"/>
</dbReference>
<dbReference type="InterPro" id="IPR042099">
    <property type="entry name" value="ANL_N_sf"/>
</dbReference>
<protein>
    <submittedName>
        <fullName evidence="2">Amino acid adenylation domain-containing protein</fullName>
    </submittedName>
</protein>
<dbReference type="EMBL" id="JBHMCG010000040">
    <property type="protein sequence ID" value="MFB9572453.1"/>
    <property type="molecule type" value="Genomic_DNA"/>
</dbReference>
<dbReference type="Proteomes" id="UP001589710">
    <property type="component" value="Unassembled WGS sequence"/>
</dbReference>
<keyword evidence="3" id="KW-1185">Reference proteome</keyword>
<dbReference type="NCBIfam" id="TIGR01733">
    <property type="entry name" value="AA-adenyl-dom"/>
    <property type="match status" value="1"/>
</dbReference>
<dbReference type="PANTHER" id="PTHR45527:SF1">
    <property type="entry name" value="FATTY ACID SYNTHASE"/>
    <property type="match status" value="1"/>
</dbReference>
<dbReference type="InterPro" id="IPR020845">
    <property type="entry name" value="AMP-binding_CS"/>
</dbReference>
<feature type="domain" description="AMP-dependent synthetase/ligase" evidence="1">
    <location>
        <begin position="15"/>
        <end position="358"/>
    </location>
</feature>
<evidence type="ECO:0000259" key="1">
    <source>
        <dbReference type="Pfam" id="PF00501"/>
    </source>
</evidence>
<dbReference type="PANTHER" id="PTHR45527">
    <property type="entry name" value="NONRIBOSOMAL PEPTIDE SYNTHETASE"/>
    <property type="match status" value="1"/>
</dbReference>
<evidence type="ECO:0000313" key="3">
    <source>
        <dbReference type="Proteomes" id="UP001589710"/>
    </source>
</evidence>
<comment type="caution">
    <text evidence="2">The sequence shown here is derived from an EMBL/GenBank/DDBJ whole genome shotgun (WGS) entry which is preliminary data.</text>
</comment>
<evidence type="ECO:0000313" key="2">
    <source>
        <dbReference type="EMBL" id="MFB9572453.1"/>
    </source>
</evidence>
<proteinExistence type="predicted"/>
<name>A0ABV5R3M9_9ACTN</name>
<dbReference type="Pfam" id="PF00501">
    <property type="entry name" value="AMP-binding"/>
    <property type="match status" value="1"/>
</dbReference>
<dbReference type="InterPro" id="IPR000873">
    <property type="entry name" value="AMP-dep_synth/lig_dom"/>
</dbReference>
<dbReference type="InterPro" id="IPR045851">
    <property type="entry name" value="AMP-bd_C_sf"/>
</dbReference>
<dbReference type="SUPFAM" id="SSF56801">
    <property type="entry name" value="Acetyl-CoA synthetase-like"/>
    <property type="match status" value="1"/>
</dbReference>
<dbReference type="Gene3D" id="3.40.50.12780">
    <property type="entry name" value="N-terminal domain of ligase-like"/>
    <property type="match status" value="1"/>
</dbReference>
<organism evidence="2 3">
    <name type="scientific">Streptomyces yanii</name>
    <dbReference type="NCBI Taxonomy" id="78510"/>
    <lineage>
        <taxon>Bacteria</taxon>
        <taxon>Bacillati</taxon>
        <taxon>Actinomycetota</taxon>
        <taxon>Actinomycetes</taxon>
        <taxon>Kitasatosporales</taxon>
        <taxon>Streptomycetaceae</taxon>
        <taxon>Streptomyces</taxon>
    </lineage>
</organism>